<dbReference type="EMBL" id="CT573213">
    <property type="protein sequence ID" value="CAJ60084.1"/>
    <property type="molecule type" value="Genomic_DNA"/>
</dbReference>
<accession>Q0RQT9</accession>
<dbReference type="KEGG" id="fal:FRAAL1426"/>
<gene>
    <name evidence="2" type="ordered locus">FRAAL1426</name>
</gene>
<dbReference type="HOGENOM" id="CLU_1608421_0_0_11"/>
<evidence type="ECO:0000256" key="1">
    <source>
        <dbReference type="SAM" id="MobiDB-lite"/>
    </source>
</evidence>
<reference evidence="2 3" key="1">
    <citation type="journal article" date="2007" name="Genome Res.">
        <title>Genome characteristics of facultatively symbiotic Frankia sp. strains reflect host range and host plant biogeography.</title>
        <authorList>
            <person name="Normand P."/>
            <person name="Lapierre P."/>
            <person name="Tisa L.S."/>
            <person name="Gogarten J.P."/>
            <person name="Alloisio N."/>
            <person name="Bagnarol E."/>
            <person name="Bassi C.A."/>
            <person name="Berry A.M."/>
            <person name="Bickhart D.M."/>
            <person name="Choisne N."/>
            <person name="Couloux A."/>
            <person name="Cournoyer B."/>
            <person name="Cruveiller S."/>
            <person name="Daubin V."/>
            <person name="Demange N."/>
            <person name="Francino M.P."/>
            <person name="Goltsman E."/>
            <person name="Huang Y."/>
            <person name="Kopp O.R."/>
            <person name="Labarre L."/>
            <person name="Lapidus A."/>
            <person name="Lavire C."/>
            <person name="Marechal J."/>
            <person name="Martinez M."/>
            <person name="Mastronunzio J.E."/>
            <person name="Mullin B.C."/>
            <person name="Niemann J."/>
            <person name="Pujic P."/>
            <person name="Rawnsley T."/>
            <person name="Rouy Z."/>
            <person name="Schenowitz C."/>
            <person name="Sellstedt A."/>
            <person name="Tavares F."/>
            <person name="Tomkins J.P."/>
            <person name="Vallenet D."/>
            <person name="Valverde C."/>
            <person name="Wall L.G."/>
            <person name="Wang Y."/>
            <person name="Medigue C."/>
            <person name="Benson D.R."/>
        </authorList>
    </citation>
    <scope>NUCLEOTIDE SEQUENCE [LARGE SCALE GENOMIC DNA]</scope>
    <source>
        <strain evidence="3">DSM 45986 / CECT 9034 / ACN14a</strain>
    </source>
</reference>
<name>Q0RQT9_FRAAA</name>
<evidence type="ECO:0000313" key="2">
    <source>
        <dbReference type="EMBL" id="CAJ60084.1"/>
    </source>
</evidence>
<organism evidence="2 3">
    <name type="scientific">Frankia alni (strain DSM 45986 / CECT 9034 / ACN14a)</name>
    <dbReference type="NCBI Taxonomy" id="326424"/>
    <lineage>
        <taxon>Bacteria</taxon>
        <taxon>Bacillati</taxon>
        <taxon>Actinomycetota</taxon>
        <taxon>Actinomycetes</taxon>
        <taxon>Frankiales</taxon>
        <taxon>Frankiaceae</taxon>
        <taxon>Frankia</taxon>
    </lineage>
</organism>
<sequence length="165" mass="18214">MGDIGAGGSHARLRTPYHTPSIATVPAIRAARYRRPRVRSDLTVVRWIRDLLLGRANRFPRPARVLGRFPTALPTPELPGDDPRQGCHHDITTGGRRPVTSAVSTLPAVRSGRHRSSHVGAQVHPWIVPAPGRAGPRRTPDRLVGHRPSTDPSSTRRPPYRLRQT</sequence>
<proteinExistence type="predicted"/>
<dbReference type="AlphaFoldDB" id="Q0RQT9"/>
<feature type="compositionally biased region" description="Basic and acidic residues" evidence="1">
    <location>
        <begin position="81"/>
        <end position="91"/>
    </location>
</feature>
<keyword evidence="3" id="KW-1185">Reference proteome</keyword>
<dbReference type="Proteomes" id="UP000000657">
    <property type="component" value="Chromosome"/>
</dbReference>
<protein>
    <submittedName>
        <fullName evidence="2">Uncharacterized protein</fullName>
    </submittedName>
</protein>
<feature type="region of interest" description="Disordered" evidence="1">
    <location>
        <begin position="70"/>
        <end position="165"/>
    </location>
</feature>
<evidence type="ECO:0000313" key="3">
    <source>
        <dbReference type="Proteomes" id="UP000000657"/>
    </source>
</evidence>